<evidence type="ECO:0000313" key="3">
    <source>
        <dbReference type="Proteomes" id="UP000244855"/>
    </source>
</evidence>
<dbReference type="EMBL" id="KZ805928">
    <property type="protein sequence ID" value="PVH91209.1"/>
    <property type="molecule type" value="Genomic_DNA"/>
</dbReference>
<protein>
    <submittedName>
        <fullName evidence="2">Uncharacterized protein</fullName>
    </submittedName>
</protein>
<organism evidence="2 3">
    <name type="scientific">Periconia macrospinosa</name>
    <dbReference type="NCBI Taxonomy" id="97972"/>
    <lineage>
        <taxon>Eukaryota</taxon>
        <taxon>Fungi</taxon>
        <taxon>Dikarya</taxon>
        <taxon>Ascomycota</taxon>
        <taxon>Pezizomycotina</taxon>
        <taxon>Dothideomycetes</taxon>
        <taxon>Pleosporomycetidae</taxon>
        <taxon>Pleosporales</taxon>
        <taxon>Massarineae</taxon>
        <taxon>Periconiaceae</taxon>
        <taxon>Periconia</taxon>
    </lineage>
</organism>
<dbReference type="AlphaFoldDB" id="A0A2V1D0S1"/>
<evidence type="ECO:0000256" key="1">
    <source>
        <dbReference type="SAM" id="MobiDB-lite"/>
    </source>
</evidence>
<sequence length="205" mass="22673">MDTTEDTDRPTSPSPRSQAKGLLVPQKNDSIAVLEQKMTALAEAVRRGRGMAAATNYAACPLQERDATKKAVALLCLSPRIRRRPATVPTQCRPRSRPPPPANLIDEPPCSARRRPSHPSVLGPRAGEQIRVRAQCQDTCLIGCNRDCRVPSCDGRQRAPRTTYGCKLCRVPLCRPELRPECWAEHLRRANTIKSVDISMSSTIK</sequence>
<dbReference type="OrthoDB" id="4812032at2759"/>
<reference evidence="2 3" key="1">
    <citation type="journal article" date="2018" name="Sci. Rep.">
        <title>Comparative genomics provides insights into the lifestyle and reveals functional heterogeneity of dark septate endophytic fungi.</title>
        <authorList>
            <person name="Knapp D.G."/>
            <person name="Nemeth J.B."/>
            <person name="Barry K."/>
            <person name="Hainaut M."/>
            <person name="Henrissat B."/>
            <person name="Johnson J."/>
            <person name="Kuo A."/>
            <person name="Lim J.H.P."/>
            <person name="Lipzen A."/>
            <person name="Nolan M."/>
            <person name="Ohm R.A."/>
            <person name="Tamas L."/>
            <person name="Grigoriev I.V."/>
            <person name="Spatafora J.W."/>
            <person name="Nagy L.G."/>
            <person name="Kovacs G.M."/>
        </authorList>
    </citation>
    <scope>NUCLEOTIDE SEQUENCE [LARGE SCALE GENOMIC DNA]</scope>
    <source>
        <strain evidence="2 3">DSE2036</strain>
    </source>
</reference>
<dbReference type="Proteomes" id="UP000244855">
    <property type="component" value="Unassembled WGS sequence"/>
</dbReference>
<name>A0A2V1D0S1_9PLEO</name>
<evidence type="ECO:0000313" key="2">
    <source>
        <dbReference type="EMBL" id="PVH91209.1"/>
    </source>
</evidence>
<accession>A0A2V1D0S1</accession>
<gene>
    <name evidence="2" type="ORF">DM02DRAFT_364673</name>
</gene>
<proteinExistence type="predicted"/>
<feature type="region of interest" description="Disordered" evidence="1">
    <location>
        <begin position="87"/>
        <end position="123"/>
    </location>
</feature>
<feature type="region of interest" description="Disordered" evidence="1">
    <location>
        <begin position="1"/>
        <end position="25"/>
    </location>
</feature>
<keyword evidence="3" id="KW-1185">Reference proteome</keyword>